<feature type="region of interest" description="Disordered" evidence="1">
    <location>
        <begin position="390"/>
        <end position="478"/>
    </location>
</feature>
<dbReference type="InterPro" id="IPR009604">
    <property type="entry name" value="LsmAD_domain"/>
</dbReference>
<feature type="region of interest" description="Disordered" evidence="1">
    <location>
        <begin position="739"/>
        <end position="764"/>
    </location>
</feature>
<feature type="compositionally biased region" description="Low complexity" evidence="1">
    <location>
        <begin position="1053"/>
        <end position="1069"/>
    </location>
</feature>
<dbReference type="OrthoDB" id="2275718at2759"/>
<feature type="compositionally biased region" description="Low complexity" evidence="1">
    <location>
        <begin position="391"/>
        <end position="437"/>
    </location>
</feature>
<sequence>MATTASSVLRSPAPGSSPTTTVGKSSQMKVGNSANNNNNSRRSAQSPVDGQQRRNSQKGWQANSAQQQQKYGGSGVPTSSSPTPSQAAAMKSRTTNSTQGGESDTHDKHMHDRTLFLLTKLMGREVTVTVKSGAQYIGVLTGVDAKQDISVVLKQAKLLRADPSDSEEKAKEGEYVGGGADKVMIFEAKDFVDLAANAVPFEPEVTAAGPQQNGNSSGFKTDADISGNASHRERDLQRWQPDEAVDIGGGLEDSSSGAGQSWNQFEANERLFGLKSDYDENIYTTTLDRSHPDFNRRSAAAAKIVAELEGQSSAGLSAHIAEERGLTVDDSGMDEEDKYSGVQRAAPTQTTNTNRYTPPARRAPSGNPTVAGAPHDPAIIASALVRPETLQQRQPALQPAHQAQAAQQPAPQSAPAAQQTAQAVPQPAAAAAQPTQPVVKSDDNTNSTTKLKERLGLPEIISPSRGLQAGTTNVPKTDATDVTSSFRIFVAEEKNRVQKRRVAMAHRDRETKLKELKKFSESFSLKTAVPQDLVPILTKDKAKQAEILEKAKQASLKSGGPVSSASTPAAVASGVNSTSSSASKVLPVNSFAARDPERFKRETSALLQNFPKITVSPQPGGSMSQNVRRAQQDKNMPTRAPMPVPEQPRQQFPAPTGPASAAGAPKRFNVNARPFEFKPNPSAAAFTPTFGGPSTNATPSPTVSVPQTVASRAPSPSLFFGGARRVKSDKQIKDAFNPFKRMKKNPTPPKPGAPPPQTFGNANDYIDKPWFTLPTWGGEDVNKDKSYKAMFVVKTEFEMNSAPHPAPPHMMPPQPHHPQMQPHMPHMAHPPHVPHQPHHGPMQPHIIAPHYDQEAHLRQMSNPSSVMPSPSLNNATVAQYQQSPVPHPSQLAMFPGQQGAMGQYPGPQGPQYGYYNQAGFRGPAGAPMMMHGPHGPVPYQPGQVPGQFVQHYMPAPQQPHPYMNNGQAPPNTQGFQSSPRPAPMMMHQNSSQGAPGGPQMMPYGMQPGQGGPMYGAAGQQQSELFQPGPSWLPQRSQSTIPFPVSSPRARYNPLATQPPAAAPPATAAPVNMMRGPSVGPPPHQGGYPPHGHYGGPQHYPRNQPYPQPMHGMPPQQQQMPPPPPPQQQAPPQQQQEEEQK</sequence>
<dbReference type="AlphaFoldDB" id="U4L9R2"/>
<evidence type="ECO:0000313" key="4">
    <source>
        <dbReference type="Proteomes" id="UP000018144"/>
    </source>
</evidence>
<dbReference type="InterPro" id="IPR045117">
    <property type="entry name" value="ATXN2-like"/>
</dbReference>
<organism evidence="3 4">
    <name type="scientific">Pyronema omphalodes (strain CBS 100304)</name>
    <name type="common">Pyronema confluens</name>
    <dbReference type="NCBI Taxonomy" id="1076935"/>
    <lineage>
        <taxon>Eukaryota</taxon>
        <taxon>Fungi</taxon>
        <taxon>Dikarya</taxon>
        <taxon>Ascomycota</taxon>
        <taxon>Pezizomycotina</taxon>
        <taxon>Pezizomycetes</taxon>
        <taxon>Pezizales</taxon>
        <taxon>Pyronemataceae</taxon>
        <taxon>Pyronema</taxon>
    </lineage>
</organism>
<dbReference type="Pfam" id="PF14438">
    <property type="entry name" value="SM-ATX"/>
    <property type="match status" value="1"/>
</dbReference>
<feature type="domain" description="LsmAD" evidence="2">
    <location>
        <begin position="272"/>
        <end position="345"/>
    </location>
</feature>
<feature type="region of interest" description="Disordered" evidence="1">
    <location>
        <begin position="1"/>
        <end position="110"/>
    </location>
</feature>
<accession>U4L9R2</accession>
<feature type="compositionally biased region" description="Low complexity" evidence="1">
    <location>
        <begin position="32"/>
        <end position="44"/>
    </location>
</feature>
<feature type="region of interest" description="Disordered" evidence="1">
    <location>
        <begin position="631"/>
        <end position="665"/>
    </location>
</feature>
<feature type="compositionally biased region" description="Pro residues" evidence="1">
    <location>
        <begin position="746"/>
        <end position="757"/>
    </location>
</feature>
<feature type="compositionally biased region" description="Polar residues" evidence="1">
    <location>
        <begin position="209"/>
        <end position="219"/>
    </location>
</feature>
<feature type="compositionally biased region" description="Basic and acidic residues" evidence="1">
    <location>
        <begin position="230"/>
        <end position="240"/>
    </location>
</feature>
<feature type="region of interest" description="Disordered" evidence="1">
    <location>
        <begin position="964"/>
        <end position="1001"/>
    </location>
</feature>
<dbReference type="EMBL" id="HF935543">
    <property type="protein sequence ID" value="CCX10457.1"/>
    <property type="molecule type" value="Genomic_DNA"/>
</dbReference>
<feature type="compositionally biased region" description="Polar residues" evidence="1">
    <location>
        <begin position="964"/>
        <end position="979"/>
    </location>
</feature>
<reference evidence="3 4" key="1">
    <citation type="journal article" date="2013" name="PLoS Genet.">
        <title>The genome and development-dependent transcriptomes of Pyronema confluens: a window into fungal evolution.</title>
        <authorList>
            <person name="Traeger S."/>
            <person name="Altegoer F."/>
            <person name="Freitag M."/>
            <person name="Gabaldon T."/>
            <person name="Kempken F."/>
            <person name="Kumar A."/>
            <person name="Marcet-Houben M."/>
            <person name="Poggeler S."/>
            <person name="Stajich J.E."/>
            <person name="Nowrousian M."/>
        </authorList>
    </citation>
    <scope>NUCLEOTIDE SEQUENCE [LARGE SCALE GENOMIC DNA]</scope>
    <source>
        <strain evidence="4">CBS 100304</strain>
        <tissue evidence="3">Vegetative mycelium</tissue>
    </source>
</reference>
<dbReference type="PANTHER" id="PTHR12854:SF7">
    <property type="entry name" value="ATAXIN-2 HOMOLOG"/>
    <property type="match status" value="1"/>
</dbReference>
<feature type="compositionally biased region" description="Low complexity" evidence="1">
    <location>
        <begin position="76"/>
        <end position="85"/>
    </location>
</feature>
<feature type="region of interest" description="Disordered" evidence="1">
    <location>
        <begin position="205"/>
        <end position="240"/>
    </location>
</feature>
<feature type="compositionally biased region" description="Low complexity" evidence="1">
    <location>
        <begin position="1108"/>
        <end position="1118"/>
    </location>
</feature>
<dbReference type="SMART" id="SM01272">
    <property type="entry name" value="LsmAD"/>
    <property type="match status" value="1"/>
</dbReference>
<proteinExistence type="predicted"/>
<evidence type="ECO:0000256" key="1">
    <source>
        <dbReference type="SAM" id="MobiDB-lite"/>
    </source>
</evidence>
<feature type="compositionally biased region" description="Polar residues" evidence="1">
    <location>
        <begin position="346"/>
        <end position="356"/>
    </location>
</feature>
<evidence type="ECO:0000313" key="3">
    <source>
        <dbReference type="EMBL" id="CCX10457.1"/>
    </source>
</evidence>
<dbReference type="SUPFAM" id="SSF50182">
    <property type="entry name" value="Sm-like ribonucleoproteins"/>
    <property type="match status" value="1"/>
</dbReference>
<dbReference type="GO" id="GO:0003729">
    <property type="term" value="F:mRNA binding"/>
    <property type="evidence" value="ECO:0007669"/>
    <property type="project" value="TreeGrafter"/>
</dbReference>
<dbReference type="eggNOG" id="KOG2375">
    <property type="taxonomic scope" value="Eukaryota"/>
</dbReference>
<feature type="compositionally biased region" description="Low complexity" evidence="1">
    <location>
        <begin position="1084"/>
        <end position="1100"/>
    </location>
</feature>
<dbReference type="GO" id="GO:0034063">
    <property type="term" value="P:stress granule assembly"/>
    <property type="evidence" value="ECO:0007669"/>
    <property type="project" value="TreeGrafter"/>
</dbReference>
<dbReference type="InterPro" id="IPR010920">
    <property type="entry name" value="LSM_dom_sf"/>
</dbReference>
<evidence type="ECO:0000259" key="2">
    <source>
        <dbReference type="SMART" id="SM01272"/>
    </source>
</evidence>
<dbReference type="Pfam" id="PF06741">
    <property type="entry name" value="LsmAD"/>
    <property type="match status" value="1"/>
</dbReference>
<feature type="compositionally biased region" description="Low complexity" evidence="1">
    <location>
        <begin position="653"/>
        <end position="665"/>
    </location>
</feature>
<gene>
    <name evidence="3" type="ORF">PCON_10051</name>
</gene>
<dbReference type="PANTHER" id="PTHR12854">
    <property type="entry name" value="ATAXIN 2-RELATED"/>
    <property type="match status" value="1"/>
</dbReference>
<feature type="compositionally biased region" description="Pro residues" evidence="1">
    <location>
        <begin position="1119"/>
        <end position="1128"/>
    </location>
</feature>
<feature type="region of interest" description="Disordered" evidence="1">
    <location>
        <begin position="552"/>
        <end position="575"/>
    </location>
</feature>
<feature type="compositionally biased region" description="Polar residues" evidence="1">
    <location>
        <begin position="1"/>
        <end position="30"/>
    </location>
</feature>
<feature type="compositionally biased region" description="Low complexity" evidence="1">
    <location>
        <begin position="558"/>
        <end position="575"/>
    </location>
</feature>
<feature type="compositionally biased region" description="Polar residues" evidence="1">
    <location>
        <begin position="45"/>
        <end position="71"/>
    </location>
</feature>
<keyword evidence="4" id="KW-1185">Reference proteome</keyword>
<dbReference type="STRING" id="1076935.U4L9R2"/>
<protein>
    <submittedName>
        <fullName evidence="3">Similar to PAB1-binding protein 1 acc. no. P53297</fullName>
    </submittedName>
</protein>
<name>U4L9R2_PYROM</name>
<feature type="region of interest" description="Disordered" evidence="1">
    <location>
        <begin position="329"/>
        <end position="375"/>
    </location>
</feature>
<dbReference type="Proteomes" id="UP000018144">
    <property type="component" value="Unassembled WGS sequence"/>
</dbReference>
<feature type="region of interest" description="Disordered" evidence="1">
    <location>
        <begin position="1053"/>
        <end position="1140"/>
    </location>
</feature>
<feature type="compositionally biased region" description="Polar residues" evidence="1">
    <location>
        <begin position="469"/>
        <end position="478"/>
    </location>
</feature>
<dbReference type="GO" id="GO:0010494">
    <property type="term" value="C:cytoplasmic stress granule"/>
    <property type="evidence" value="ECO:0007669"/>
    <property type="project" value="TreeGrafter"/>
</dbReference>
<dbReference type="OMA" id="RMQMSAS"/>
<dbReference type="InterPro" id="IPR025852">
    <property type="entry name" value="SM_dom_ATX"/>
</dbReference>
<feature type="compositionally biased region" description="Polar residues" evidence="1">
    <location>
        <begin position="92"/>
        <end position="102"/>
    </location>
</feature>
<dbReference type="Gene3D" id="2.30.30.100">
    <property type="match status" value="1"/>
</dbReference>